<protein>
    <submittedName>
        <fullName evidence="11">Related to G protein coupled receptor like protein</fullName>
    </submittedName>
</protein>
<dbReference type="PANTHER" id="PTHR23112:SF0">
    <property type="entry name" value="TRANSMEMBRANE PROTEIN 116"/>
    <property type="match status" value="1"/>
</dbReference>
<dbReference type="InterPro" id="IPR000832">
    <property type="entry name" value="GPCR_2_secretin-like"/>
</dbReference>
<dbReference type="PANTHER" id="PTHR23112">
    <property type="entry name" value="G PROTEIN-COUPLED RECEPTOR 157-RELATED"/>
    <property type="match status" value="1"/>
</dbReference>
<feature type="transmembrane region" description="Helical" evidence="9">
    <location>
        <begin position="105"/>
        <end position="124"/>
    </location>
</feature>
<evidence type="ECO:0000256" key="9">
    <source>
        <dbReference type="SAM" id="Phobius"/>
    </source>
</evidence>
<keyword evidence="2 9" id="KW-0812">Transmembrane</keyword>
<comment type="subcellular location">
    <subcellularLocation>
        <location evidence="1">Membrane</location>
        <topology evidence="1">Multi-pass membrane protein</topology>
    </subcellularLocation>
</comment>
<evidence type="ECO:0000256" key="2">
    <source>
        <dbReference type="ARBA" id="ARBA00022692"/>
    </source>
</evidence>
<evidence type="ECO:0000256" key="6">
    <source>
        <dbReference type="ARBA" id="ARBA00023170"/>
    </source>
</evidence>
<feature type="transmembrane region" description="Helical" evidence="9">
    <location>
        <begin position="181"/>
        <end position="204"/>
    </location>
</feature>
<dbReference type="InterPro" id="IPR022340">
    <property type="entry name" value="GPCR_GCR1_put"/>
</dbReference>
<evidence type="ECO:0000256" key="8">
    <source>
        <dbReference type="SAM" id="MobiDB-lite"/>
    </source>
</evidence>
<name>A0AAE8MNQ0_9PEZI</name>
<feature type="transmembrane region" description="Helical" evidence="9">
    <location>
        <begin position="55"/>
        <end position="77"/>
    </location>
</feature>
<feature type="compositionally biased region" description="Basic and acidic residues" evidence="8">
    <location>
        <begin position="428"/>
        <end position="440"/>
    </location>
</feature>
<evidence type="ECO:0000313" key="12">
    <source>
        <dbReference type="Proteomes" id="UP001187682"/>
    </source>
</evidence>
<evidence type="ECO:0000259" key="10">
    <source>
        <dbReference type="PROSITE" id="PS50261"/>
    </source>
</evidence>
<feature type="domain" description="G-protein coupled receptors family 2 profile 2" evidence="10">
    <location>
        <begin position="23"/>
        <end position="208"/>
    </location>
</feature>
<keyword evidence="5 9" id="KW-0472">Membrane</keyword>
<proteinExistence type="predicted"/>
<feature type="transmembrane region" description="Helical" evidence="9">
    <location>
        <begin position="131"/>
        <end position="153"/>
    </location>
</feature>
<comment type="caution">
    <text evidence="11">The sequence shown here is derived from an EMBL/GenBank/DDBJ whole genome shotgun (WGS) entry which is preliminary data.</text>
</comment>
<evidence type="ECO:0000256" key="4">
    <source>
        <dbReference type="ARBA" id="ARBA00023040"/>
    </source>
</evidence>
<evidence type="ECO:0000256" key="5">
    <source>
        <dbReference type="ARBA" id="ARBA00023136"/>
    </source>
</evidence>
<feature type="transmembrane region" description="Helical" evidence="9">
    <location>
        <begin position="379"/>
        <end position="398"/>
    </location>
</feature>
<dbReference type="GO" id="GO:0007166">
    <property type="term" value="P:cell surface receptor signaling pathway"/>
    <property type="evidence" value="ECO:0007669"/>
    <property type="project" value="InterPro"/>
</dbReference>
<evidence type="ECO:0000256" key="3">
    <source>
        <dbReference type="ARBA" id="ARBA00022989"/>
    </source>
</evidence>
<dbReference type="EMBL" id="ONZQ02000001">
    <property type="protein sequence ID" value="SPN96595.1"/>
    <property type="molecule type" value="Genomic_DNA"/>
</dbReference>
<dbReference type="SUPFAM" id="SSF81321">
    <property type="entry name" value="Family A G protein-coupled receptor-like"/>
    <property type="match status" value="1"/>
</dbReference>
<accession>A0AAE8MNQ0</accession>
<keyword evidence="4" id="KW-0297">G-protein coupled receptor</keyword>
<dbReference type="GO" id="GO:0005886">
    <property type="term" value="C:plasma membrane"/>
    <property type="evidence" value="ECO:0007669"/>
    <property type="project" value="TreeGrafter"/>
</dbReference>
<evidence type="ECO:0000256" key="7">
    <source>
        <dbReference type="ARBA" id="ARBA00023224"/>
    </source>
</evidence>
<dbReference type="AlphaFoldDB" id="A0AAE8MNQ0"/>
<feature type="transmembrane region" description="Helical" evidence="9">
    <location>
        <begin position="340"/>
        <end position="359"/>
    </location>
</feature>
<evidence type="ECO:0000313" key="11">
    <source>
        <dbReference type="EMBL" id="SPN96595.1"/>
    </source>
</evidence>
<feature type="transmembrane region" description="Helical" evidence="9">
    <location>
        <begin position="29"/>
        <end position="48"/>
    </location>
</feature>
<keyword evidence="3 9" id="KW-1133">Transmembrane helix</keyword>
<sequence>MIETNGHDRPGQMDLTQKQIDTLVTLERVGSSLSLVGVALIFVTYLAFKRMRTVLNLFLLFASVANAGASVACLIGFDGLRAGVDSALCQTQAFLLEMFMQSDPWWSFAMAINVFLVFFVGANPATFRKHVWIYCVVCFGLPFIPAVACLLVKGEKGRVYGDATLWCWIGPEWTSLRIYTYYLPIWVCILFSTLIYFAVGYHVFHQRNQLRNLTFSTHGKGGKETSSTDNLTGRSDVYGTAVTEVQITSCIPRPWTPPTAYTLADKRTRSTESLYNQGPYLGVDEERPATAAMEPGSHARFETICSSTSALPHTSSLRTSSSALSKFRAKLRNLDPVKLAYLRTSFVFAISILVTWTPSSINRVHNLIYANDVSYGLNVASAVVLPLQGVWNAVIYFSTSWGVCKEEMGKTWPGLRARAWRAGKKTEKADAVSRDRDRVGDVGGGVRESGEDMGGITRDEIEDMAFELSSVKVGNGTVRAMRRSF</sequence>
<dbReference type="PRINTS" id="PR02000">
    <property type="entry name" value="GCR1PLANT"/>
</dbReference>
<gene>
    <name evidence="11" type="ORF">DNG_00117</name>
</gene>
<evidence type="ECO:0000256" key="1">
    <source>
        <dbReference type="ARBA" id="ARBA00004141"/>
    </source>
</evidence>
<reference evidence="11" key="1">
    <citation type="submission" date="2018-03" db="EMBL/GenBank/DDBJ databases">
        <authorList>
            <person name="Guldener U."/>
        </authorList>
    </citation>
    <scope>NUCLEOTIDE SEQUENCE</scope>
</reference>
<dbReference type="GO" id="GO:0004930">
    <property type="term" value="F:G protein-coupled receptor activity"/>
    <property type="evidence" value="ECO:0007669"/>
    <property type="project" value="UniProtKB-KW"/>
</dbReference>
<dbReference type="InterPro" id="IPR017981">
    <property type="entry name" value="GPCR_2-like_7TM"/>
</dbReference>
<dbReference type="Gene3D" id="1.20.1070.10">
    <property type="entry name" value="Rhodopsin 7-helix transmembrane proteins"/>
    <property type="match status" value="1"/>
</dbReference>
<organism evidence="11 12">
    <name type="scientific">Cephalotrichum gorgonifer</name>
    <dbReference type="NCBI Taxonomy" id="2041049"/>
    <lineage>
        <taxon>Eukaryota</taxon>
        <taxon>Fungi</taxon>
        <taxon>Dikarya</taxon>
        <taxon>Ascomycota</taxon>
        <taxon>Pezizomycotina</taxon>
        <taxon>Sordariomycetes</taxon>
        <taxon>Hypocreomycetidae</taxon>
        <taxon>Microascales</taxon>
        <taxon>Microascaceae</taxon>
        <taxon>Cephalotrichum</taxon>
    </lineage>
</organism>
<keyword evidence="7" id="KW-0807">Transducer</keyword>
<dbReference type="PROSITE" id="PS50261">
    <property type="entry name" value="G_PROTEIN_RECEP_F2_4"/>
    <property type="match status" value="1"/>
</dbReference>
<dbReference type="GO" id="GO:0007189">
    <property type="term" value="P:adenylate cyclase-activating G protein-coupled receptor signaling pathway"/>
    <property type="evidence" value="ECO:0007669"/>
    <property type="project" value="TreeGrafter"/>
</dbReference>
<keyword evidence="6 11" id="KW-0675">Receptor</keyword>
<keyword evidence="12" id="KW-1185">Reference proteome</keyword>
<feature type="region of interest" description="Disordered" evidence="8">
    <location>
        <begin position="428"/>
        <end position="454"/>
    </location>
</feature>
<dbReference type="Pfam" id="PF00002">
    <property type="entry name" value="7tm_2"/>
    <property type="match status" value="1"/>
</dbReference>
<dbReference type="Proteomes" id="UP001187682">
    <property type="component" value="Unassembled WGS sequence"/>
</dbReference>